<evidence type="ECO:0008006" key="5">
    <source>
        <dbReference type="Google" id="ProtNLM"/>
    </source>
</evidence>
<feature type="region of interest" description="Disordered" evidence="1">
    <location>
        <begin position="207"/>
        <end position="231"/>
    </location>
</feature>
<sequence>MARKQSIALAALVALGLTACTEQQPEQQDATGLAVEEQGAAQNNAGSQSQAGPLLLFGTAKMYNVPPDSTGWAQLQAGKAGALNSVLVDANGMTLYRFDNDTADPPQSNCDGDCAASWPPVTVAHNGRIFLTGVEKSDVGVVRRADGFLQVTVAGWPVYRHVNDKKPGDTKGQGAGRTWFGITPTGKKAGTGTTPPNPVAGGATLFDGPNFSESSQDARGKGCQNLPRPKVTSSVSATGWVTLWSEKGCTGRSLAVSGKIPDLTKTRFDDTVASVSFD</sequence>
<evidence type="ECO:0000256" key="1">
    <source>
        <dbReference type="SAM" id="MobiDB-lite"/>
    </source>
</evidence>
<dbReference type="PROSITE" id="PS51257">
    <property type="entry name" value="PROKAR_LIPOPROTEIN"/>
    <property type="match status" value="1"/>
</dbReference>
<evidence type="ECO:0000256" key="2">
    <source>
        <dbReference type="SAM" id="SignalP"/>
    </source>
</evidence>
<proteinExistence type="predicted"/>
<dbReference type="PANTHER" id="PTHR39335">
    <property type="entry name" value="BLL4220 PROTEIN"/>
    <property type="match status" value="1"/>
</dbReference>
<dbReference type="InterPro" id="IPR005297">
    <property type="entry name" value="Lipoprotein_repeat"/>
</dbReference>
<dbReference type="EMBL" id="FWXV01000001">
    <property type="protein sequence ID" value="SMC58997.1"/>
    <property type="molecule type" value="Genomic_DNA"/>
</dbReference>
<dbReference type="AlphaFoldDB" id="A0A1Y5WY51"/>
<name>A0A1Y5WY51_KIBAR</name>
<accession>A0A1Y5WY51</accession>
<feature type="chain" id="PRO_5038927406" description="Lipoprotein" evidence="2">
    <location>
        <begin position="20"/>
        <end position="278"/>
    </location>
</feature>
<dbReference type="RefSeq" id="WP_033391327.1">
    <property type="nucleotide sequence ID" value="NZ_FWXV01000001.1"/>
</dbReference>
<dbReference type="PANTHER" id="PTHR39335:SF1">
    <property type="entry name" value="BLL4220 PROTEIN"/>
    <property type="match status" value="1"/>
</dbReference>
<evidence type="ECO:0000313" key="4">
    <source>
        <dbReference type="Proteomes" id="UP000192674"/>
    </source>
</evidence>
<keyword evidence="2" id="KW-0732">Signal</keyword>
<reference evidence="3 4" key="1">
    <citation type="submission" date="2017-04" db="EMBL/GenBank/DDBJ databases">
        <authorList>
            <person name="Afonso C.L."/>
            <person name="Miller P.J."/>
            <person name="Scott M.A."/>
            <person name="Spackman E."/>
            <person name="Goraichik I."/>
            <person name="Dimitrov K.M."/>
            <person name="Suarez D.L."/>
            <person name="Swayne D.E."/>
        </authorList>
    </citation>
    <scope>NUCLEOTIDE SEQUENCE [LARGE SCALE GENOMIC DNA]</scope>
    <source>
        <strain evidence="3 4">DSM 43828</strain>
    </source>
</reference>
<evidence type="ECO:0000313" key="3">
    <source>
        <dbReference type="EMBL" id="SMC58997.1"/>
    </source>
</evidence>
<dbReference type="GO" id="GO:0043448">
    <property type="term" value="P:alkane catabolic process"/>
    <property type="evidence" value="ECO:0007669"/>
    <property type="project" value="TreeGrafter"/>
</dbReference>
<feature type="signal peptide" evidence="2">
    <location>
        <begin position="1"/>
        <end position="19"/>
    </location>
</feature>
<gene>
    <name evidence="3" type="ORF">SAMN05661093_00745</name>
</gene>
<protein>
    <recommendedName>
        <fullName evidence="5">Lipoprotein</fullName>
    </recommendedName>
</protein>
<dbReference type="Proteomes" id="UP000192674">
    <property type="component" value="Unassembled WGS sequence"/>
</dbReference>
<keyword evidence="4" id="KW-1185">Reference proteome</keyword>
<dbReference type="OrthoDB" id="597632at2"/>
<dbReference type="Gene3D" id="2.60.20.10">
    <property type="entry name" value="Crystallins"/>
    <property type="match status" value="1"/>
</dbReference>
<dbReference type="Pfam" id="PF03640">
    <property type="entry name" value="Lipoprotein_15"/>
    <property type="match status" value="2"/>
</dbReference>
<organism evidence="3 4">
    <name type="scientific">Kibdelosporangium aridum</name>
    <dbReference type="NCBI Taxonomy" id="2030"/>
    <lineage>
        <taxon>Bacteria</taxon>
        <taxon>Bacillati</taxon>
        <taxon>Actinomycetota</taxon>
        <taxon>Actinomycetes</taxon>
        <taxon>Pseudonocardiales</taxon>
        <taxon>Pseudonocardiaceae</taxon>
        <taxon>Kibdelosporangium</taxon>
    </lineage>
</organism>